<keyword evidence="2" id="KW-1185">Reference proteome</keyword>
<proteinExistence type="predicted"/>
<accession>A0A9X2F3A2</accession>
<dbReference type="AlphaFoldDB" id="A0A9X2F3A2"/>
<dbReference type="Proteomes" id="UP001155182">
    <property type="component" value="Unassembled WGS sequence"/>
</dbReference>
<keyword evidence="1" id="KW-0436">Ligase</keyword>
<protein>
    <submittedName>
        <fullName evidence="1">2'-5' RNA ligase family protein</fullName>
    </submittedName>
</protein>
<reference evidence="1" key="1">
    <citation type="submission" date="2022-06" db="EMBL/GenBank/DDBJ databases">
        <title>Solitalea sp. MAHUQ-68 isolated from rhizospheric soil.</title>
        <authorList>
            <person name="Huq M.A."/>
        </authorList>
    </citation>
    <scope>NUCLEOTIDE SEQUENCE</scope>
    <source>
        <strain evidence="1">MAHUQ-68</strain>
    </source>
</reference>
<evidence type="ECO:0000313" key="1">
    <source>
        <dbReference type="EMBL" id="MCO4293375.1"/>
    </source>
</evidence>
<gene>
    <name evidence="1" type="ORF">NF867_10910</name>
</gene>
<dbReference type="PANTHER" id="PTHR40037">
    <property type="entry name" value="PHOSPHOESTERASE YJCG-RELATED"/>
    <property type="match status" value="1"/>
</dbReference>
<evidence type="ECO:0000313" key="2">
    <source>
        <dbReference type="Proteomes" id="UP001155182"/>
    </source>
</evidence>
<sequence>MGLYLLAILPNELISNEIIAWKELFATKYNATYGLKVLPHITLKPPFVLKESFINTLISELRHFTKHEFSFKINLEGFGFFTGKKSDVVYVKLTDTSNLHQFYERLVTFLNNQSMSILHLEPSARYTPHLTIAYRDLSLEARKMAWLEFENLNYVRTFDVSEFHLLKHDGKHWRAHTSFKLKKGVVG</sequence>
<dbReference type="InterPro" id="IPR009097">
    <property type="entry name" value="Cyclic_Pdiesterase"/>
</dbReference>
<dbReference type="SUPFAM" id="SSF55144">
    <property type="entry name" value="LigT-like"/>
    <property type="match status" value="1"/>
</dbReference>
<dbReference type="InterPro" id="IPR050580">
    <property type="entry name" value="2H_phosphoesterase_YjcG-like"/>
</dbReference>
<dbReference type="Gene3D" id="3.90.1140.10">
    <property type="entry name" value="Cyclic phosphodiesterase"/>
    <property type="match status" value="1"/>
</dbReference>
<organism evidence="1 2">
    <name type="scientific">Solitalea agri</name>
    <dbReference type="NCBI Taxonomy" id="2953739"/>
    <lineage>
        <taxon>Bacteria</taxon>
        <taxon>Pseudomonadati</taxon>
        <taxon>Bacteroidota</taxon>
        <taxon>Sphingobacteriia</taxon>
        <taxon>Sphingobacteriales</taxon>
        <taxon>Sphingobacteriaceae</taxon>
        <taxon>Solitalea</taxon>
    </lineage>
</organism>
<dbReference type="EMBL" id="JAMWYS010000035">
    <property type="protein sequence ID" value="MCO4293375.1"/>
    <property type="molecule type" value="Genomic_DNA"/>
</dbReference>
<dbReference type="RefSeq" id="WP_252587985.1">
    <property type="nucleotide sequence ID" value="NZ_JAMWYS010000035.1"/>
</dbReference>
<dbReference type="Pfam" id="PF13563">
    <property type="entry name" value="2_5_RNA_ligase2"/>
    <property type="match status" value="1"/>
</dbReference>
<dbReference type="GO" id="GO:0016874">
    <property type="term" value="F:ligase activity"/>
    <property type="evidence" value="ECO:0007669"/>
    <property type="project" value="UniProtKB-KW"/>
</dbReference>
<dbReference type="PANTHER" id="PTHR40037:SF1">
    <property type="entry name" value="PHOSPHOESTERASE SAOUHSC_00951-RELATED"/>
    <property type="match status" value="1"/>
</dbReference>
<comment type="caution">
    <text evidence="1">The sequence shown here is derived from an EMBL/GenBank/DDBJ whole genome shotgun (WGS) entry which is preliminary data.</text>
</comment>
<name>A0A9X2F3A2_9SPHI</name>